<dbReference type="PANTHER" id="PTHR30478:SF0">
    <property type="entry name" value="BETA SLIDING CLAMP"/>
    <property type="match status" value="1"/>
</dbReference>
<evidence type="ECO:0000256" key="6">
    <source>
        <dbReference type="ARBA" id="ARBA00022705"/>
    </source>
</evidence>
<gene>
    <name evidence="10" type="ORF">RI060_15205</name>
</gene>
<keyword evidence="7" id="KW-0239">DNA-directed DNA polymerase</keyword>
<keyword evidence="4" id="KW-0808">Transferase</keyword>
<dbReference type="Gene3D" id="3.10.150.10">
    <property type="entry name" value="DNA Polymerase III, subunit A, domain 2"/>
    <property type="match status" value="1"/>
</dbReference>
<dbReference type="Pfam" id="PF00712">
    <property type="entry name" value="DNA_pol3_beta"/>
    <property type="match status" value="1"/>
</dbReference>
<dbReference type="SUPFAM" id="SSF55979">
    <property type="entry name" value="DNA clamp"/>
    <property type="match status" value="1"/>
</dbReference>
<evidence type="ECO:0000256" key="1">
    <source>
        <dbReference type="ARBA" id="ARBA00004496"/>
    </source>
</evidence>
<dbReference type="InterPro" id="IPR001001">
    <property type="entry name" value="DNA_polIII_beta"/>
</dbReference>
<comment type="similarity">
    <text evidence="2">Belongs to the beta sliding clamp family.</text>
</comment>
<dbReference type="InterPro" id="IPR022634">
    <property type="entry name" value="DNA_polIII_beta_N"/>
</dbReference>
<reference evidence="10 11" key="1">
    <citation type="submission" date="2023-09" db="EMBL/GenBank/DDBJ databases">
        <title>The genome sequence of Streptomyces anthocyanicus.</title>
        <authorList>
            <person name="Mo P."/>
        </authorList>
    </citation>
    <scope>NUCLEOTIDE SEQUENCE [LARGE SCALE GENOMIC DNA]</scope>
    <source>
        <strain evidence="10 11">JCM 4387</strain>
    </source>
</reference>
<protein>
    <recommendedName>
        <fullName evidence="9">DNA polymerase III beta sliding clamp N-terminal domain-containing protein</fullName>
    </recommendedName>
</protein>
<keyword evidence="6" id="KW-0235">DNA replication</keyword>
<feature type="domain" description="DNA polymerase III beta sliding clamp N-terminal" evidence="9">
    <location>
        <begin position="1"/>
        <end position="68"/>
    </location>
</feature>
<evidence type="ECO:0000256" key="3">
    <source>
        <dbReference type="ARBA" id="ARBA00022490"/>
    </source>
</evidence>
<evidence type="ECO:0000313" key="11">
    <source>
        <dbReference type="Proteomes" id="UP001249394"/>
    </source>
</evidence>
<evidence type="ECO:0000256" key="4">
    <source>
        <dbReference type="ARBA" id="ARBA00022679"/>
    </source>
</evidence>
<dbReference type="EMBL" id="CP134213">
    <property type="protein sequence ID" value="WND18603.1"/>
    <property type="molecule type" value="Genomic_DNA"/>
</dbReference>
<evidence type="ECO:0000259" key="9">
    <source>
        <dbReference type="Pfam" id="PF00712"/>
    </source>
</evidence>
<keyword evidence="11" id="KW-1185">Reference proteome</keyword>
<organism evidence="10 11">
    <name type="scientific">Streptomyces violaceus</name>
    <name type="common">Streptomyces venezuelae</name>
    <dbReference type="NCBI Taxonomy" id="1936"/>
    <lineage>
        <taxon>Bacteria</taxon>
        <taxon>Bacillati</taxon>
        <taxon>Actinomycetota</taxon>
        <taxon>Actinomycetes</taxon>
        <taxon>Kitasatosporales</taxon>
        <taxon>Streptomycetaceae</taxon>
        <taxon>Streptomyces</taxon>
    </lineage>
</organism>
<dbReference type="Proteomes" id="UP001249394">
    <property type="component" value="Chromosome"/>
</dbReference>
<keyword evidence="5" id="KW-0548">Nucleotidyltransferase</keyword>
<comment type="subcellular location">
    <subcellularLocation>
        <location evidence="1">Cytoplasm</location>
    </subcellularLocation>
</comment>
<accession>A0ABY9U6W9</accession>
<sequence length="83" mass="8684">MEFRIDRTALAEAVGRSVRALPARTPVPVLGGLLLEADAGRLAVTGFDFEAAVRVEAEAEIAVPGRVLGPVVWIRAQETGGSS</sequence>
<dbReference type="PANTHER" id="PTHR30478">
    <property type="entry name" value="DNA POLYMERASE III SUBUNIT BETA"/>
    <property type="match status" value="1"/>
</dbReference>
<proteinExistence type="inferred from homology"/>
<evidence type="ECO:0000256" key="7">
    <source>
        <dbReference type="ARBA" id="ARBA00022932"/>
    </source>
</evidence>
<evidence type="ECO:0000313" key="10">
    <source>
        <dbReference type="EMBL" id="WND18603.1"/>
    </source>
</evidence>
<evidence type="ECO:0000256" key="8">
    <source>
        <dbReference type="ARBA" id="ARBA00023125"/>
    </source>
</evidence>
<evidence type="ECO:0000256" key="2">
    <source>
        <dbReference type="ARBA" id="ARBA00010752"/>
    </source>
</evidence>
<keyword evidence="3" id="KW-0963">Cytoplasm</keyword>
<dbReference type="InterPro" id="IPR046938">
    <property type="entry name" value="DNA_clamp_sf"/>
</dbReference>
<name>A0ABY9U6W9_STRVL</name>
<keyword evidence="8" id="KW-0238">DNA-binding</keyword>
<evidence type="ECO:0000256" key="5">
    <source>
        <dbReference type="ARBA" id="ARBA00022695"/>
    </source>
</evidence>